<evidence type="ECO:0000313" key="7">
    <source>
        <dbReference type="EMBL" id="CAA91117.1"/>
    </source>
</evidence>
<dbReference type="GO" id="GO:0140359">
    <property type="term" value="F:ABC-type transporter activity"/>
    <property type="evidence" value="ECO:0007669"/>
    <property type="project" value="InterPro"/>
</dbReference>
<keyword evidence="3 5" id="KW-1133">Transmembrane helix</keyword>
<feature type="domain" description="ABC-2 type transporter transmembrane" evidence="6">
    <location>
        <begin position="22"/>
        <end position="386"/>
    </location>
</feature>
<keyword evidence="4 5" id="KW-0472">Membrane</keyword>
<feature type="transmembrane region" description="Helical" evidence="5">
    <location>
        <begin position="230"/>
        <end position="252"/>
    </location>
</feature>
<dbReference type="GO" id="GO:0016020">
    <property type="term" value="C:membrane"/>
    <property type="evidence" value="ECO:0007669"/>
    <property type="project" value="UniProtKB-SubCell"/>
</dbReference>
<dbReference type="InterPro" id="IPR013525">
    <property type="entry name" value="ABC2_TM"/>
</dbReference>
<reference evidence="7" key="1">
    <citation type="journal article" date="1994" name="Appl. Environ. Microbiol.">
        <title>Transposition in Lactobacillus sake and its abolition of lactocin S production by insertion of IS1163, a new member of the IS3 family.</title>
        <authorList>
            <person name="Skaugen M."/>
        </authorList>
    </citation>
    <scope>NUCLEOTIDE SEQUENCE</scope>
    <source>
        <strain evidence="7">L45</strain>
    </source>
</reference>
<evidence type="ECO:0000256" key="2">
    <source>
        <dbReference type="ARBA" id="ARBA00022692"/>
    </source>
</evidence>
<feature type="transmembrane region" description="Helical" evidence="5">
    <location>
        <begin position="175"/>
        <end position="194"/>
    </location>
</feature>
<reference evidence="7" key="3">
    <citation type="journal article" date="1997" name="Mol. Gen. Genet.">
        <title>Organization and expression of a gene cluster involved in the biosynthesis of the lantibiotic lactocin S.</title>
        <authorList>
            <person name="Skaugen M."/>
        </authorList>
    </citation>
    <scope>NUCLEOTIDE SEQUENCE</scope>
    <source>
        <strain evidence="7">L45</strain>
    </source>
</reference>
<organism evidence="7">
    <name type="scientific">Latilactobacillus sakei</name>
    <name type="common">Lactobacillus sakei</name>
    <dbReference type="NCBI Taxonomy" id="1599"/>
    <lineage>
        <taxon>Bacteria</taxon>
        <taxon>Bacillati</taxon>
        <taxon>Bacillota</taxon>
        <taxon>Bacilli</taxon>
        <taxon>Lactobacillales</taxon>
        <taxon>Lactobacillaceae</taxon>
        <taxon>Latilactobacillus</taxon>
    </lineage>
</organism>
<dbReference type="AlphaFoldDB" id="Q48856"/>
<feature type="transmembrane region" description="Helical" evidence="5">
    <location>
        <begin position="312"/>
        <end position="332"/>
    </location>
</feature>
<feature type="transmembrane region" description="Helical" evidence="5">
    <location>
        <begin position="367"/>
        <end position="389"/>
    </location>
</feature>
<evidence type="ECO:0000256" key="3">
    <source>
        <dbReference type="ARBA" id="ARBA00022989"/>
    </source>
</evidence>
<reference evidence="7" key="2">
    <citation type="journal article" date="1994" name="J. Biol. Chem.">
        <title>In vivo conversion of L-serine to D-alanine in a ribosomally synthesized polypeptide.</title>
        <authorList>
            <person name="Skaugen M."/>
            <person name="Nissen-Meyer J."/>
            <person name="Jung G."/>
            <person name="Stevanovic S."/>
            <person name="Sletten K."/>
            <person name="Inger C."/>
            <person name="Abildgaard C.I."/>
            <person name="Nes I.F."/>
        </authorList>
    </citation>
    <scope>NUCLEOTIDE SEQUENCE</scope>
    <source>
        <strain evidence="7">L45</strain>
    </source>
</reference>
<feature type="transmembrane region" description="Helical" evidence="5">
    <location>
        <begin position="21"/>
        <end position="42"/>
    </location>
</feature>
<dbReference type="Pfam" id="PF12698">
    <property type="entry name" value="ABC2_membrane_3"/>
    <property type="match status" value="1"/>
</dbReference>
<reference evidence="7" key="4">
    <citation type="journal article" date="2000" name="Microbiology">
        <title>Transposition in Lactobacillus sakei: inactivation of a second lactocin S operon by the insertion of IS1520, a new member of the IS3 family of insertion sequences.</title>
        <authorList>
            <person name="Skaugen M."/>
        </authorList>
    </citation>
    <scope>NUCLEOTIDE SEQUENCE</scope>
    <source>
        <strain evidence="7">L45</strain>
    </source>
</reference>
<accession>Q48856</accession>
<sequence>MRTLVIIIKQVYKKKIFSLGYLLMVFSPVVLVAMGILVFSQINTNKNVPSIAIISNNKVTQQIIYKSSKESTFHINNKLRTNGQAQAALKHNKIKGIFDVRINSNATTVNFTGNRKNLKDQWSLITSFLNRINYSTRINESPLNATYKESLYKSIKINVYSKNDTNYLSQRSNRISFITNILCIFFSMLLIFYCQMISQEVVSEKGTHILEIILSSITPTTHFLGKISGVILLLLTQVIFYILLSPILYFTLNKTSLLGNSELIQNTHIFSLFISKPVIYTIIFGFLGIYIYIVVSAVIASAVSRQEQVGEAITPVLMLALVSYYGGVLVMSHNTLHFLTVSSYIPLISQNVMPIRFASATASNSEAIISIMISLVFSIILTHFAIYIYKRTVFIYNDNGILQTFKTGLLKMKY</sequence>
<evidence type="ECO:0000256" key="4">
    <source>
        <dbReference type="ARBA" id="ARBA00023136"/>
    </source>
</evidence>
<proteinExistence type="predicted"/>
<evidence type="ECO:0000259" key="6">
    <source>
        <dbReference type="Pfam" id="PF12698"/>
    </source>
</evidence>
<evidence type="ECO:0000256" key="5">
    <source>
        <dbReference type="SAM" id="Phobius"/>
    </source>
</evidence>
<keyword evidence="2 5" id="KW-0812">Transmembrane</keyword>
<comment type="subcellular location">
    <subcellularLocation>
        <location evidence="1">Membrane</location>
        <topology evidence="1">Multi-pass membrane protein</topology>
    </subcellularLocation>
</comment>
<gene>
    <name evidence="7" type="primary">lasW</name>
</gene>
<name>Q48856_LATSK</name>
<reference evidence="7" key="5">
    <citation type="journal article" date="2002" name="Appl. Environ. Microbiol.">
        <title>Identification, characterization, and expression of a second, bicistronic, operon involved in the production of lactocin S in Lactobacillus sakei L45.</title>
        <authorList>
            <person name="Skaugen M."/>
            <person name="Andersen E.L."/>
            <person name="Christie V.H."/>
            <person name="Nes I.F."/>
        </authorList>
    </citation>
    <scope>NUCLEOTIDE SEQUENCE</scope>
    <source>
        <strain evidence="7">L45</strain>
    </source>
</reference>
<feature type="transmembrane region" description="Helical" evidence="5">
    <location>
        <begin position="278"/>
        <end position="300"/>
    </location>
</feature>
<evidence type="ECO:0000256" key="1">
    <source>
        <dbReference type="ARBA" id="ARBA00004141"/>
    </source>
</evidence>
<dbReference type="EMBL" id="Z54312">
    <property type="protein sequence ID" value="CAA91117.1"/>
    <property type="molecule type" value="Genomic_DNA"/>
</dbReference>
<protein>
    <submittedName>
        <fullName evidence="7">Uncharacterized protein lasW</fullName>
    </submittedName>
</protein>